<dbReference type="GO" id="GO:0005886">
    <property type="term" value="C:plasma membrane"/>
    <property type="evidence" value="ECO:0007669"/>
    <property type="project" value="TreeGrafter"/>
</dbReference>
<dbReference type="GeneID" id="63781272"/>
<name>A0A1Y2E189_9PEZI</name>
<comment type="subcellular location">
    <subcellularLocation>
        <location evidence="1">Membrane</location>
        <topology evidence="1">Multi-pass membrane protein</topology>
    </subcellularLocation>
</comment>
<evidence type="ECO:0000256" key="4">
    <source>
        <dbReference type="ARBA" id="ARBA00023136"/>
    </source>
</evidence>
<keyword evidence="3 5" id="KW-1133">Transmembrane helix</keyword>
<keyword evidence="4 5" id="KW-0472">Membrane</keyword>
<evidence type="ECO:0000313" key="7">
    <source>
        <dbReference type="Proteomes" id="UP000193689"/>
    </source>
</evidence>
<dbReference type="PANTHER" id="PTHR23501:SF59">
    <property type="entry name" value="MAJOR FACILITATOR SUPERFAMILY (MFS) PROFILE DOMAIN-CONTAINING PROTEIN-RELATED"/>
    <property type="match status" value="1"/>
</dbReference>
<evidence type="ECO:0000256" key="1">
    <source>
        <dbReference type="ARBA" id="ARBA00004141"/>
    </source>
</evidence>
<evidence type="ECO:0000256" key="3">
    <source>
        <dbReference type="ARBA" id="ARBA00022989"/>
    </source>
</evidence>
<sequence length="282" mass="30083">MARCVRGPVGSSSSYCTYLLQHLAVILSLSTVITAPQNSLLHFSSRGLAWLSSLSSSEFFVVISHHGVSVDEPSNFEAMDPSPDLRPKQLLAVCVPSVLVTALNALTLGAMVPELGGGFAQSIGWRWIFWVNVPLCILGFAAVVVFLKLDHVLGAFVTETARFDQLGAAILIASITSLPVAMSWCNIMFAWPLWQTILLFVMGLSGLVAFVLYEAKSPNESRVQSPCSVSGWGWSVTWAPSSKASYSDVSSATHSSIASTLKAIVPTCGVTISPDNFAISLA</sequence>
<organism evidence="6 7">
    <name type="scientific">Pseudomassariella vexata</name>
    <dbReference type="NCBI Taxonomy" id="1141098"/>
    <lineage>
        <taxon>Eukaryota</taxon>
        <taxon>Fungi</taxon>
        <taxon>Dikarya</taxon>
        <taxon>Ascomycota</taxon>
        <taxon>Pezizomycotina</taxon>
        <taxon>Sordariomycetes</taxon>
        <taxon>Xylariomycetidae</taxon>
        <taxon>Amphisphaeriales</taxon>
        <taxon>Pseudomassariaceae</taxon>
        <taxon>Pseudomassariella</taxon>
    </lineage>
</organism>
<dbReference type="RefSeq" id="XP_040716389.1">
    <property type="nucleotide sequence ID" value="XM_040865060.1"/>
</dbReference>
<dbReference type="OrthoDB" id="4750625at2759"/>
<dbReference type="GO" id="GO:0022857">
    <property type="term" value="F:transmembrane transporter activity"/>
    <property type="evidence" value="ECO:0007669"/>
    <property type="project" value="TreeGrafter"/>
</dbReference>
<dbReference type="InParanoid" id="A0A1Y2E189"/>
<evidence type="ECO:0000256" key="5">
    <source>
        <dbReference type="SAM" id="Phobius"/>
    </source>
</evidence>
<evidence type="ECO:0008006" key="8">
    <source>
        <dbReference type="Google" id="ProtNLM"/>
    </source>
</evidence>
<dbReference type="AlphaFoldDB" id="A0A1Y2E189"/>
<dbReference type="PANTHER" id="PTHR23501">
    <property type="entry name" value="MAJOR FACILITATOR SUPERFAMILY"/>
    <property type="match status" value="1"/>
</dbReference>
<dbReference type="EMBL" id="MCFJ01000006">
    <property type="protein sequence ID" value="ORY65237.1"/>
    <property type="molecule type" value="Genomic_DNA"/>
</dbReference>
<feature type="transmembrane region" description="Helical" evidence="5">
    <location>
        <begin position="127"/>
        <end position="147"/>
    </location>
</feature>
<protein>
    <recommendedName>
        <fullName evidence="8">Major facilitator superfamily domain-containing protein</fullName>
    </recommendedName>
</protein>
<evidence type="ECO:0000313" key="6">
    <source>
        <dbReference type="EMBL" id="ORY65237.1"/>
    </source>
</evidence>
<proteinExistence type="predicted"/>
<feature type="transmembrane region" description="Helical" evidence="5">
    <location>
        <begin position="90"/>
        <end position="112"/>
    </location>
</feature>
<keyword evidence="2 5" id="KW-0812">Transmembrane</keyword>
<keyword evidence="7" id="KW-1185">Reference proteome</keyword>
<gene>
    <name evidence="6" type="ORF">BCR38DRAFT_513745</name>
</gene>
<reference evidence="6 7" key="1">
    <citation type="submission" date="2016-07" db="EMBL/GenBank/DDBJ databases">
        <title>Pervasive Adenine N6-methylation of Active Genes in Fungi.</title>
        <authorList>
            <consortium name="DOE Joint Genome Institute"/>
            <person name="Mondo S.J."/>
            <person name="Dannebaum R.O."/>
            <person name="Kuo R.C."/>
            <person name="Labutti K."/>
            <person name="Haridas S."/>
            <person name="Kuo A."/>
            <person name="Salamov A."/>
            <person name="Ahrendt S.R."/>
            <person name="Lipzen A."/>
            <person name="Sullivan W."/>
            <person name="Andreopoulos W.B."/>
            <person name="Clum A."/>
            <person name="Lindquist E."/>
            <person name="Daum C."/>
            <person name="Ramamoorthy G.K."/>
            <person name="Gryganskyi A."/>
            <person name="Culley D."/>
            <person name="Magnuson J.K."/>
            <person name="James T.Y."/>
            <person name="O'Malley M.A."/>
            <person name="Stajich J.E."/>
            <person name="Spatafora J.W."/>
            <person name="Visel A."/>
            <person name="Grigoriev I.V."/>
        </authorList>
    </citation>
    <scope>NUCLEOTIDE SEQUENCE [LARGE SCALE GENOMIC DNA]</scope>
    <source>
        <strain evidence="6 7">CBS 129021</strain>
    </source>
</reference>
<feature type="transmembrane region" description="Helical" evidence="5">
    <location>
        <begin position="197"/>
        <end position="215"/>
    </location>
</feature>
<accession>A0A1Y2E189</accession>
<evidence type="ECO:0000256" key="2">
    <source>
        <dbReference type="ARBA" id="ARBA00022692"/>
    </source>
</evidence>
<feature type="transmembrane region" description="Helical" evidence="5">
    <location>
        <begin position="168"/>
        <end position="191"/>
    </location>
</feature>
<comment type="caution">
    <text evidence="6">The sequence shown here is derived from an EMBL/GenBank/DDBJ whole genome shotgun (WGS) entry which is preliminary data.</text>
</comment>
<dbReference type="Proteomes" id="UP000193689">
    <property type="component" value="Unassembled WGS sequence"/>
</dbReference>